<evidence type="ECO:0000313" key="1">
    <source>
        <dbReference type="EMBL" id="BDZ78706.1"/>
    </source>
</evidence>
<reference evidence="2" key="1">
    <citation type="journal article" date="2023" name="Int. J. Syst. Evol. Microbiol.">
        <title>Claveliimonas bilis gen. nov., sp. nov., deoxycholic acid-producing bacteria isolated from human faeces, and reclassification of Sellimonas monacensis Zenner et al. 2021 as Claveliimonas monacensis comb. nov.</title>
        <authorList>
            <person name="Hisatomi A."/>
            <person name="Kastawa N.W.E.P.G."/>
            <person name="Song I."/>
            <person name="Ohkuma M."/>
            <person name="Fukiya S."/>
            <person name="Sakamoto M."/>
        </authorList>
    </citation>
    <scope>NUCLEOTIDE SEQUENCE [LARGE SCALE GENOMIC DNA]</scope>
    <source>
        <strain evidence="2">12BBH14</strain>
    </source>
</reference>
<name>A0ABN6YZ80_9FIRM</name>
<proteinExistence type="predicted"/>
<dbReference type="Proteomes" id="UP001305815">
    <property type="component" value="Chromosome"/>
</dbReference>
<dbReference type="RefSeq" id="WP_316265783.1">
    <property type="nucleotide sequence ID" value="NZ_AP027742.1"/>
</dbReference>
<evidence type="ECO:0000313" key="2">
    <source>
        <dbReference type="Proteomes" id="UP001305815"/>
    </source>
</evidence>
<sequence>MVNGIDLFKEHFSDYKEQYTIIGGFACDLLMTDAGLDFRQTVDIDMVIIIEALTTEFASAFWTFIDDGVTRHAIAAADNRNSIVLSIRQIHHIRK</sequence>
<gene>
    <name evidence="1" type="ORF">Lac1_28890</name>
</gene>
<dbReference type="EMBL" id="AP027742">
    <property type="protein sequence ID" value="BDZ78706.1"/>
    <property type="molecule type" value="Genomic_DNA"/>
</dbReference>
<keyword evidence="2" id="KW-1185">Reference proteome</keyword>
<protein>
    <submittedName>
        <fullName evidence="1">Uncharacterized protein</fullName>
    </submittedName>
</protein>
<organism evidence="1 2">
    <name type="scientific">Claveliimonas bilis</name>
    <dbReference type="NCBI Taxonomy" id="3028070"/>
    <lineage>
        <taxon>Bacteria</taxon>
        <taxon>Bacillati</taxon>
        <taxon>Bacillota</taxon>
        <taxon>Clostridia</taxon>
        <taxon>Lachnospirales</taxon>
        <taxon>Lachnospiraceae</taxon>
        <taxon>Claveliimonas</taxon>
    </lineage>
</organism>
<accession>A0ABN6YZ80</accession>